<proteinExistence type="predicted"/>
<name>A0AAW0TUK5_SCYPA</name>
<comment type="caution">
    <text evidence="2">The sequence shown here is derived from an EMBL/GenBank/DDBJ whole genome shotgun (WGS) entry which is preliminary data.</text>
</comment>
<dbReference type="AlphaFoldDB" id="A0AAW0TUK5"/>
<feature type="region of interest" description="Disordered" evidence="1">
    <location>
        <begin position="1"/>
        <end position="23"/>
    </location>
</feature>
<keyword evidence="3" id="KW-1185">Reference proteome</keyword>
<reference evidence="2 3" key="1">
    <citation type="submission" date="2023-03" db="EMBL/GenBank/DDBJ databases">
        <title>High-quality genome of Scylla paramamosain provides insights in environmental adaptation.</title>
        <authorList>
            <person name="Zhang L."/>
        </authorList>
    </citation>
    <scope>NUCLEOTIDE SEQUENCE [LARGE SCALE GENOMIC DNA]</scope>
    <source>
        <strain evidence="2">LZ_2023a</strain>
        <tissue evidence="2">Muscle</tissue>
    </source>
</reference>
<protein>
    <submittedName>
        <fullName evidence="2">Uncharacterized protein</fullName>
    </submittedName>
</protein>
<sequence length="174" mass="19307">MGFTPHTVQQPLNTQHLARRSPPPCSSLRCIFFMALYQERRNGQQGVWAGSLRGCYHASAHANNRLEYRPGQAQGRQEEMKGGCVVLPLISLTWEGVGRVAKEEVEVVEVEVETCAESESLVVVLPDETPTGGSRSEGKIEKLSRGTKRELRSNAVMLDVPRACREEEKHHAGN</sequence>
<evidence type="ECO:0000313" key="2">
    <source>
        <dbReference type="EMBL" id="KAK8391216.1"/>
    </source>
</evidence>
<feature type="compositionally biased region" description="Basic and acidic residues" evidence="1">
    <location>
        <begin position="136"/>
        <end position="147"/>
    </location>
</feature>
<evidence type="ECO:0000256" key="1">
    <source>
        <dbReference type="SAM" id="MobiDB-lite"/>
    </source>
</evidence>
<gene>
    <name evidence="2" type="ORF">O3P69_017111</name>
</gene>
<evidence type="ECO:0000313" key="3">
    <source>
        <dbReference type="Proteomes" id="UP001487740"/>
    </source>
</evidence>
<dbReference type="EMBL" id="JARAKH010000024">
    <property type="protein sequence ID" value="KAK8391216.1"/>
    <property type="molecule type" value="Genomic_DNA"/>
</dbReference>
<dbReference type="Proteomes" id="UP001487740">
    <property type="component" value="Unassembled WGS sequence"/>
</dbReference>
<feature type="region of interest" description="Disordered" evidence="1">
    <location>
        <begin position="126"/>
        <end position="147"/>
    </location>
</feature>
<organism evidence="2 3">
    <name type="scientific">Scylla paramamosain</name>
    <name type="common">Mud crab</name>
    <dbReference type="NCBI Taxonomy" id="85552"/>
    <lineage>
        <taxon>Eukaryota</taxon>
        <taxon>Metazoa</taxon>
        <taxon>Ecdysozoa</taxon>
        <taxon>Arthropoda</taxon>
        <taxon>Crustacea</taxon>
        <taxon>Multicrustacea</taxon>
        <taxon>Malacostraca</taxon>
        <taxon>Eumalacostraca</taxon>
        <taxon>Eucarida</taxon>
        <taxon>Decapoda</taxon>
        <taxon>Pleocyemata</taxon>
        <taxon>Brachyura</taxon>
        <taxon>Eubrachyura</taxon>
        <taxon>Portunoidea</taxon>
        <taxon>Portunidae</taxon>
        <taxon>Portuninae</taxon>
        <taxon>Scylla</taxon>
    </lineage>
</organism>
<feature type="compositionally biased region" description="Polar residues" evidence="1">
    <location>
        <begin position="1"/>
        <end position="16"/>
    </location>
</feature>
<accession>A0AAW0TUK5</accession>